<sequence length="364" mass="41686">MAQRICLNMIVKNEAHVIRRCLESVRPLITDWLIVDTGSTDGTQALIQDLMSDLPGGLVERPWVNFAHNRTEALNLAPADVDYLLFIDADEEMVVSPNFELPQLTDDAYMLPVQFGGTHYLRLQLARRSLPWRWEGVLHEHLAGADPYTRGELQGVYTVPRPEGARSLDPDKYKKDALVLEEALKQDPRNSRYVFYLAQSYRDAQQPEQALSTYERRASMGGWPEEVWYSQYQMARLRDTLGRPWPEVMATYLEAYQTQPARAETLYRIGMHYQHLKAFATAHLFLSQAATLPALPGFLFAEHEIYQFHARLEAAVAEYYLGRHADALTRYDDLLGDPNLPPRIQTLIRQNQAFSHKALGLVLT</sequence>
<dbReference type="Gene3D" id="3.90.550.10">
    <property type="entry name" value="Spore Coat Polysaccharide Biosynthesis Protein SpsA, Chain A"/>
    <property type="match status" value="1"/>
</dbReference>
<dbReference type="SUPFAM" id="SSF48452">
    <property type="entry name" value="TPR-like"/>
    <property type="match status" value="1"/>
</dbReference>
<accession>A0A7C9LL54</accession>
<dbReference type="AlphaFoldDB" id="A0A7C9LL54"/>
<dbReference type="InterPro" id="IPR001173">
    <property type="entry name" value="Glyco_trans_2-like"/>
</dbReference>
<dbReference type="EMBL" id="WQLB01000001">
    <property type="protein sequence ID" value="MVN85396.1"/>
    <property type="molecule type" value="Genomic_DNA"/>
</dbReference>
<dbReference type="Proteomes" id="UP000483286">
    <property type="component" value="Unassembled WGS sequence"/>
</dbReference>
<dbReference type="PANTHER" id="PTHR43630:SF2">
    <property type="entry name" value="GLYCOSYLTRANSFERASE"/>
    <property type="match status" value="1"/>
</dbReference>
<dbReference type="RefSeq" id="WP_157457398.1">
    <property type="nucleotide sequence ID" value="NZ_WQLB01000001.1"/>
</dbReference>
<dbReference type="PANTHER" id="PTHR43630">
    <property type="entry name" value="POLY-BETA-1,6-N-ACETYL-D-GLUCOSAMINE SYNTHASE"/>
    <property type="match status" value="1"/>
</dbReference>
<proteinExistence type="predicted"/>
<comment type="caution">
    <text evidence="2">The sequence shown here is derived from an EMBL/GenBank/DDBJ whole genome shotgun (WGS) entry which is preliminary data.</text>
</comment>
<organism evidence="2 3">
    <name type="scientific">Deinococcus arboris</name>
    <dbReference type="NCBI Taxonomy" id="2682977"/>
    <lineage>
        <taxon>Bacteria</taxon>
        <taxon>Thermotogati</taxon>
        <taxon>Deinococcota</taxon>
        <taxon>Deinococci</taxon>
        <taxon>Deinococcales</taxon>
        <taxon>Deinococcaceae</taxon>
        <taxon>Deinococcus</taxon>
    </lineage>
</organism>
<reference evidence="2 3" key="1">
    <citation type="submission" date="2019-12" db="EMBL/GenBank/DDBJ databases">
        <title>Deinococcus sp. HMF7620 Genome sequencing and assembly.</title>
        <authorList>
            <person name="Kang H."/>
            <person name="Kim H."/>
            <person name="Joh K."/>
        </authorList>
    </citation>
    <scope>NUCLEOTIDE SEQUENCE [LARGE SCALE GENOMIC DNA]</scope>
    <source>
        <strain evidence="2 3">HMF7620</strain>
    </source>
</reference>
<protein>
    <submittedName>
        <fullName evidence="2">Glycosyltransferase</fullName>
    </submittedName>
</protein>
<dbReference type="GO" id="GO:0016740">
    <property type="term" value="F:transferase activity"/>
    <property type="evidence" value="ECO:0007669"/>
    <property type="project" value="UniProtKB-KW"/>
</dbReference>
<keyword evidence="2" id="KW-0808">Transferase</keyword>
<dbReference type="Gene3D" id="1.25.40.10">
    <property type="entry name" value="Tetratricopeptide repeat domain"/>
    <property type="match status" value="1"/>
</dbReference>
<evidence type="ECO:0000313" key="2">
    <source>
        <dbReference type="EMBL" id="MVN85396.1"/>
    </source>
</evidence>
<dbReference type="InterPro" id="IPR011990">
    <property type="entry name" value="TPR-like_helical_dom_sf"/>
</dbReference>
<keyword evidence="3" id="KW-1185">Reference proteome</keyword>
<evidence type="ECO:0000259" key="1">
    <source>
        <dbReference type="Pfam" id="PF00535"/>
    </source>
</evidence>
<gene>
    <name evidence="2" type="ORF">GO986_01265</name>
</gene>
<dbReference type="InterPro" id="IPR029044">
    <property type="entry name" value="Nucleotide-diphossugar_trans"/>
</dbReference>
<evidence type="ECO:0000313" key="3">
    <source>
        <dbReference type="Proteomes" id="UP000483286"/>
    </source>
</evidence>
<name>A0A7C9LL54_9DEIO</name>
<dbReference type="Pfam" id="PF00535">
    <property type="entry name" value="Glycos_transf_2"/>
    <property type="match status" value="1"/>
</dbReference>
<feature type="domain" description="Glycosyltransferase 2-like" evidence="1">
    <location>
        <begin position="9"/>
        <end position="93"/>
    </location>
</feature>
<dbReference type="SUPFAM" id="SSF53448">
    <property type="entry name" value="Nucleotide-diphospho-sugar transferases"/>
    <property type="match status" value="1"/>
</dbReference>